<evidence type="ECO:0000313" key="3">
    <source>
        <dbReference type="Proteomes" id="UP000001494"/>
    </source>
</evidence>
<dbReference type="RefSeq" id="WP_014466432.1">
    <property type="nucleotide sequence ID" value="NC_017181.1"/>
</dbReference>
<feature type="transmembrane region" description="Helical" evidence="1">
    <location>
        <begin position="105"/>
        <end position="130"/>
    </location>
</feature>
<dbReference type="AlphaFoldDB" id="A0A0H3G475"/>
<feature type="transmembrane region" description="Helical" evidence="1">
    <location>
        <begin position="150"/>
        <end position="170"/>
    </location>
</feature>
<feature type="transmembrane region" description="Helical" evidence="1">
    <location>
        <begin position="177"/>
        <end position="198"/>
    </location>
</feature>
<feature type="transmembrane region" description="Helical" evidence="1">
    <location>
        <begin position="409"/>
        <end position="429"/>
    </location>
</feature>
<keyword evidence="1" id="KW-0472">Membrane</keyword>
<keyword evidence="2" id="KW-0614">Plasmid</keyword>
<evidence type="ECO:0000313" key="2">
    <source>
        <dbReference type="EMBL" id="AEH63624.1"/>
    </source>
</evidence>
<dbReference type="Proteomes" id="UP000001494">
    <property type="component" value="Plasmid pZMOB03"/>
</dbReference>
<accession>A0A0H3G475</accession>
<feature type="transmembrane region" description="Helical" evidence="1">
    <location>
        <begin position="247"/>
        <end position="266"/>
    </location>
</feature>
<feature type="transmembrane region" description="Helical" evidence="1">
    <location>
        <begin position="471"/>
        <end position="490"/>
    </location>
</feature>
<feature type="transmembrane region" description="Helical" evidence="1">
    <location>
        <begin position="562"/>
        <end position="583"/>
    </location>
</feature>
<sequence length="1038" mass="116717">MFWSLFSDELSRRLRSWVPWLLMVVLVCYTASALLGADTSDLGGGGVPHNGSFVIYYWGMYSAFWVAVLGPLLMAAPLLRDIRTKMAPLVYTAPISKEGYFWGKYMAGMVITVMVMMSVPVTIIVIPWIAHALGGGQMFGHFTLWNHIGWATIIWVLPACFIYGSIHFALAARSGRLLFCYGFALLSMAVFTLFFVSFKASAGHHTWVELIDPIGKQTLDAQALFWSMPERTAHFLSPSMILISNRIIWITIGAIFLIWGAASFRLEDMLNKGRKSSPSSSHRKHTPRQLLYIKSDSRLGLLLHLASIHWSATIRLPVFRVIVAALVVLGLTSAWGAESAYALPENQMRPYAQYLFTVVQPSLYMILAMAMIYFAGEIAARDRESKMLSLISATSVPGNVLIGGRLIAIIYMALLFSLLPSLSIIIFQFSNGFLETEPQHFIRSIFLHLFLPLIEFGILTLALDLLTHKKLFAQGLPLILLWGGIAMHETGTINERLALFGVPQPMIFSAFSVLDADTWRHLLYAAWWLGIVGIIVVLASHIDLRGEQKPLYIRICHITIKWPALTSIAAMLIVTLTAGATIYRDLYEVNDTQSLQEDYRDQALYEQLYGQWRNQPRPLITEMALATSVNPAKGLLTTQGKWTVSNPDSKPITAILVNIPENSRLKLANKSLGLSLHHDDHQERVQIYRFDHPLAAGEKTTIDFMLHSRWQGFVDGAFAWPIGRDVVILDNNAFPRLNYDRKRELAETNERFRYHLPSRPLPVDDPSRSALNDSAGRVVIDIKISAPSDFRLYTSGISSTEQIHDGQHILEATADNAPLDPLIIAVKGVEKKQLLWRHPKSAPIPITFTFRKNHGQALDTISKETLLVLDHLVRRFGSPPFQALNIVETPQFIDEEALAEARSSGSLLYIPERRGWLHDMRRPQARAYLTFTLGREIGRSWHHARFLAPSSPHAVAMEEGFPIALGLESVATQYDQKTTSDFLGILQEKQQKMKAASKILPRNPSDITDQPYAALQTGLDLFYRWRPDFKIDSNSHKN</sequence>
<feature type="transmembrane region" description="Helical" evidence="1">
    <location>
        <begin position="351"/>
        <end position="375"/>
    </location>
</feature>
<keyword evidence="1" id="KW-0812">Transmembrane</keyword>
<protein>
    <recommendedName>
        <fullName evidence="4">ABC-type transport system involved in multi-copper enzyme maturation permease subunit</fullName>
    </recommendedName>
</protein>
<dbReference type="OrthoDB" id="100605at2"/>
<dbReference type="EMBL" id="CP002853">
    <property type="protein sequence ID" value="AEH63624.1"/>
    <property type="molecule type" value="Genomic_DNA"/>
</dbReference>
<name>A0A0H3G475_ZYMMA</name>
<evidence type="ECO:0000256" key="1">
    <source>
        <dbReference type="SAM" id="Phobius"/>
    </source>
</evidence>
<evidence type="ECO:0008006" key="4">
    <source>
        <dbReference type="Google" id="ProtNLM"/>
    </source>
</evidence>
<dbReference type="HOGENOM" id="CLU_293002_0_0_5"/>
<geneLocation type="plasmid" evidence="2 3">
    <name>pZMOB03</name>
</geneLocation>
<feature type="transmembrane region" description="Helical" evidence="1">
    <location>
        <begin position="318"/>
        <end position="336"/>
    </location>
</feature>
<organism evidence="2 3">
    <name type="scientific">Zymomonas mobilis subsp. mobilis (strain ATCC 10988 / DSM 424 / LMG 404 / NCIMB 8938 / NRRL B-806 / ZM1)</name>
    <dbReference type="NCBI Taxonomy" id="555217"/>
    <lineage>
        <taxon>Bacteria</taxon>
        <taxon>Pseudomonadati</taxon>
        <taxon>Pseudomonadota</taxon>
        <taxon>Alphaproteobacteria</taxon>
        <taxon>Sphingomonadales</taxon>
        <taxon>Zymomonadaceae</taxon>
        <taxon>Zymomonas</taxon>
    </lineage>
</organism>
<keyword evidence="1" id="KW-1133">Transmembrane helix</keyword>
<dbReference type="eggNOG" id="COG1277">
    <property type="taxonomic scope" value="Bacteria"/>
</dbReference>
<feature type="transmembrane region" description="Helical" evidence="1">
    <location>
        <begin position="17"/>
        <end position="35"/>
    </location>
</feature>
<reference evidence="2 3" key="1">
    <citation type="journal article" date="2011" name="J. Bacteriol.">
        <title>Genome sequence of the ethanol-producing Zymomonas mobilis subsp. mobilis lectotype strain ATCC 10988.</title>
        <authorList>
            <person name="Pappas K.M."/>
            <person name="Kouvelis V.N."/>
            <person name="Saunders E."/>
            <person name="Brettin T.S."/>
            <person name="Bruce D."/>
            <person name="Detter C."/>
            <person name="Balakireva M."/>
            <person name="Han C.S."/>
            <person name="Savvakis G."/>
            <person name="Kyrpides N.C."/>
            <person name="Typas M.A."/>
        </authorList>
    </citation>
    <scope>NUCLEOTIDE SEQUENCE [LARGE SCALE GENOMIC DNA]</scope>
    <source>
        <strain evidence="3">ATCC 10988 / DSM 424 / CCUG 17860 / LMG 404 / NCIMB 8938 / NRRL B-806 / ZM1</strain>
        <plasmid evidence="2">pZMOB03</plasmid>
    </source>
</reference>
<dbReference type="KEGG" id="zmm:Zmob_1834"/>
<feature type="transmembrane region" description="Helical" evidence="1">
    <location>
        <begin position="55"/>
        <end position="79"/>
    </location>
</feature>
<proteinExistence type="predicted"/>
<feature type="transmembrane region" description="Helical" evidence="1">
    <location>
        <begin position="522"/>
        <end position="542"/>
    </location>
</feature>
<feature type="transmembrane region" description="Helical" evidence="1">
    <location>
        <begin position="441"/>
        <end position="465"/>
    </location>
</feature>
<gene>
    <name evidence="2" type="ordered locus">Zmob_1834</name>
</gene>